<feature type="transmembrane region" description="Helical" evidence="7">
    <location>
        <begin position="125"/>
        <end position="151"/>
    </location>
</feature>
<dbReference type="InterPro" id="IPR030417">
    <property type="entry name" value="MS4A"/>
</dbReference>
<evidence type="ECO:0000256" key="5">
    <source>
        <dbReference type="ARBA" id="ARBA00023136"/>
    </source>
</evidence>
<feature type="transmembrane region" description="Helical" evidence="7">
    <location>
        <begin position="69"/>
        <end position="97"/>
    </location>
</feature>
<protein>
    <recommendedName>
        <fullName evidence="10">Membrane spanning 4-domains A6A</fullName>
    </recommendedName>
</protein>
<evidence type="ECO:0000313" key="8">
    <source>
        <dbReference type="Ensembl" id="ENSRFEP00010029665.1"/>
    </source>
</evidence>
<gene>
    <name evidence="8" type="primary">LOC117029803</name>
</gene>
<reference evidence="8 9" key="1">
    <citation type="journal article" date="2015" name="Annu Rev Anim Biosci">
        <title>The Genome 10K Project: a way forward.</title>
        <authorList>
            <person name="Koepfli K.P."/>
            <person name="Paten B."/>
            <person name="O'Brien S.J."/>
            <person name="Koepfli K.P."/>
            <person name="Paten B."/>
            <person name="Antunes A."/>
            <person name="Belov K."/>
            <person name="Bustamante C."/>
            <person name="Castoe T.A."/>
            <person name="Clawson H."/>
            <person name="Crawford A.J."/>
            <person name="Diekhans M."/>
            <person name="Distel D."/>
            <person name="Durbin R."/>
            <person name="Earl D."/>
            <person name="Fujita M.K."/>
            <person name="Gamble T."/>
            <person name="Georges A."/>
            <person name="Gemmell N."/>
            <person name="Gilbert M.T."/>
            <person name="Graves J.M."/>
            <person name="Green R.E."/>
            <person name="Hickey G."/>
            <person name="Jarvis E.D."/>
            <person name="Johnson W."/>
            <person name="Komissarov A."/>
            <person name="Korf I."/>
            <person name="Kuhn R."/>
            <person name="Larkin D.M."/>
            <person name="Lewin H."/>
            <person name="Lopez J.V."/>
            <person name="Ma J."/>
            <person name="Marques-Bonet T."/>
            <person name="Miller W."/>
            <person name="Murphy R."/>
            <person name="Pevzner P."/>
            <person name="Shapiro B."/>
            <person name="Steiner C."/>
            <person name="Tamazian G."/>
            <person name="Venkatesh B."/>
            <person name="Wang J."/>
            <person name="Wayne R."/>
            <person name="Wiley E."/>
            <person name="Yang H."/>
            <person name="Zhang G."/>
            <person name="Haussler D."/>
            <person name="Ryder O."/>
            <person name="O'Brien S.J."/>
        </authorList>
    </citation>
    <scope>NUCLEOTIDE SEQUENCE</scope>
</reference>
<evidence type="ECO:0000256" key="2">
    <source>
        <dbReference type="ARBA" id="ARBA00009565"/>
    </source>
</evidence>
<comment type="subcellular location">
    <subcellularLocation>
        <location evidence="1">Membrane</location>
        <topology evidence="1">Multi-pass membrane protein</topology>
    </subcellularLocation>
</comment>
<dbReference type="GO" id="GO:0005886">
    <property type="term" value="C:plasma membrane"/>
    <property type="evidence" value="ECO:0007669"/>
    <property type="project" value="TreeGrafter"/>
</dbReference>
<dbReference type="InterPro" id="IPR007237">
    <property type="entry name" value="CD20-like"/>
</dbReference>
<dbReference type="GeneID" id="117029803"/>
<organism evidence="8 9">
    <name type="scientific">Rhinolophus ferrumequinum</name>
    <name type="common">Greater horseshoe bat</name>
    <dbReference type="NCBI Taxonomy" id="59479"/>
    <lineage>
        <taxon>Eukaryota</taxon>
        <taxon>Metazoa</taxon>
        <taxon>Chordata</taxon>
        <taxon>Craniata</taxon>
        <taxon>Vertebrata</taxon>
        <taxon>Euteleostomi</taxon>
        <taxon>Mammalia</taxon>
        <taxon>Eutheria</taxon>
        <taxon>Laurasiatheria</taxon>
        <taxon>Chiroptera</taxon>
        <taxon>Yinpterochiroptera</taxon>
        <taxon>Rhinolophoidea</taxon>
        <taxon>Rhinolophidae</taxon>
        <taxon>Rhinolophinae</taxon>
        <taxon>Rhinolophus</taxon>
    </lineage>
</organism>
<evidence type="ECO:0000256" key="4">
    <source>
        <dbReference type="ARBA" id="ARBA00022989"/>
    </source>
</evidence>
<dbReference type="Proteomes" id="UP000472240">
    <property type="component" value="Chromosome 11"/>
</dbReference>
<dbReference type="InParanoid" id="A0A671FVN8"/>
<dbReference type="RefSeq" id="XP_032974883.1">
    <property type="nucleotide sequence ID" value="XM_033118992.1"/>
</dbReference>
<reference evidence="8 9" key="2">
    <citation type="journal article" date="2018" name="Annu Rev Anim Biosci">
        <title>Bat Biology, Genomes, and the Bat1K Project: To Generate Chromosome-Level Genomes for All Living Bat Species.</title>
        <authorList>
            <person name="Teeling E.C."/>
            <person name="Vernes S.C."/>
            <person name="Davalos L.M."/>
            <person name="Ray D.A."/>
            <person name="Gilbert M.T.P."/>
            <person name="Myers E."/>
        </authorList>
    </citation>
    <scope>NUCLEOTIDE SEQUENCE</scope>
</reference>
<dbReference type="OMA" id="WASLATN"/>
<dbReference type="GO" id="GO:0007166">
    <property type="term" value="P:cell surface receptor signaling pathway"/>
    <property type="evidence" value="ECO:0007669"/>
    <property type="project" value="TreeGrafter"/>
</dbReference>
<reference evidence="8" key="4">
    <citation type="submission" date="2025-08" db="UniProtKB">
        <authorList>
            <consortium name="Ensembl"/>
        </authorList>
    </citation>
    <scope>IDENTIFICATION</scope>
</reference>
<reference evidence="8" key="5">
    <citation type="submission" date="2025-09" db="UniProtKB">
        <authorList>
            <consortium name="Ensembl"/>
        </authorList>
    </citation>
    <scope>IDENTIFICATION</scope>
</reference>
<feature type="region of interest" description="Disordered" evidence="6">
    <location>
        <begin position="184"/>
        <end position="211"/>
    </location>
</feature>
<evidence type="ECO:0000313" key="9">
    <source>
        <dbReference type="Proteomes" id="UP000472240"/>
    </source>
</evidence>
<dbReference type="PANTHER" id="PTHR23320">
    <property type="entry name" value="MEMBRANE-SPANNING 4-DOMAINS SUBFAMILY A MS4A -RELATED"/>
    <property type="match status" value="1"/>
</dbReference>
<accession>A0A671FVN8</accession>
<evidence type="ECO:0000256" key="7">
    <source>
        <dbReference type="SAM" id="Phobius"/>
    </source>
</evidence>
<keyword evidence="4 7" id="KW-1133">Transmembrane helix</keyword>
<dbReference type="PANTHER" id="PTHR23320:SF135">
    <property type="entry name" value="MEMBRANE-SPANNING 4-DOMAINS SUBFAMILY A MEMBER 6A"/>
    <property type="match status" value="1"/>
</dbReference>
<name>A0A671FVN8_RHIFE</name>
<comment type="similarity">
    <text evidence="2">Belongs to the MS4A family.</text>
</comment>
<feature type="compositionally biased region" description="Basic and acidic residues" evidence="6">
    <location>
        <begin position="200"/>
        <end position="211"/>
    </location>
</feature>
<dbReference type="GO" id="GO:0005802">
    <property type="term" value="C:trans-Golgi network"/>
    <property type="evidence" value="ECO:0007669"/>
    <property type="project" value="TreeGrafter"/>
</dbReference>
<evidence type="ECO:0000256" key="1">
    <source>
        <dbReference type="ARBA" id="ARBA00004141"/>
    </source>
</evidence>
<dbReference type="GeneTree" id="ENSGT00940000162688"/>
<dbReference type="AlphaFoldDB" id="A0A671FVN8"/>
<evidence type="ECO:0008006" key="10">
    <source>
        <dbReference type="Google" id="ProtNLM"/>
    </source>
</evidence>
<dbReference type="Pfam" id="PF04103">
    <property type="entry name" value="CD20"/>
    <property type="match status" value="1"/>
</dbReference>
<evidence type="ECO:0000256" key="3">
    <source>
        <dbReference type="ARBA" id="ARBA00022692"/>
    </source>
</evidence>
<sequence length="211" mass="23249">MSRMVPHDIFGGNFVVLPPADVLMPHAENQGSRKQGLKAEAKVLGFIVSGLLSIIMEKRTNKRMAWASLATNLLSLVTAFVGFVLITFHMATVLVAWGECELDVMPTQPHTNSYYSSESTTFKCAIASSILLGVLSGMLLFTVLEFCVAIPTSVLWWRQARSGVPGDVRFLTQRETVTINVLPETFADPDPGSEKLATSMERENEGNRERE</sequence>
<keyword evidence="9" id="KW-1185">Reference proteome</keyword>
<proteinExistence type="inferred from homology"/>
<reference evidence="9" key="3">
    <citation type="submission" date="2018-12" db="EMBL/GenBank/DDBJ databases">
        <title>G10K-VGP greater horseshoe bat female genome, primary haplotype.</title>
        <authorList>
            <person name="Teeling E."/>
            <person name="Myers G."/>
            <person name="Vernes S."/>
            <person name="Pippel M."/>
            <person name="Winkler S."/>
            <person name="Fedrigo O."/>
            <person name="Rhie A."/>
            <person name="Koren S."/>
            <person name="Phillippy A."/>
            <person name="Lewin H."/>
            <person name="Damas J."/>
            <person name="Howe K."/>
            <person name="Mountcastle J."/>
            <person name="Jarvis E.D."/>
        </authorList>
    </citation>
    <scope>NUCLEOTIDE SEQUENCE [LARGE SCALE GENOMIC DNA]</scope>
</reference>
<dbReference type="Ensembl" id="ENSRFET00010032187.1">
    <property type="protein sequence ID" value="ENSRFEP00010029665.1"/>
    <property type="gene ID" value="ENSRFEG00010019689.1"/>
</dbReference>
<keyword evidence="3 7" id="KW-0812">Transmembrane</keyword>
<keyword evidence="5 7" id="KW-0472">Membrane</keyword>
<evidence type="ECO:0000256" key="6">
    <source>
        <dbReference type="SAM" id="MobiDB-lite"/>
    </source>
</evidence>